<proteinExistence type="predicted"/>
<dbReference type="KEGG" id="rxy:Rxyl_0429"/>
<keyword evidence="3" id="KW-1185">Reference proteome</keyword>
<dbReference type="SUPFAM" id="SSF54427">
    <property type="entry name" value="NTF2-like"/>
    <property type="match status" value="1"/>
</dbReference>
<dbReference type="HOGENOM" id="CLU_2036726_0_0_11"/>
<dbReference type="RefSeq" id="WP_011563421.1">
    <property type="nucleotide sequence ID" value="NC_008148.1"/>
</dbReference>
<dbReference type="Gene3D" id="3.10.450.50">
    <property type="match status" value="1"/>
</dbReference>
<reference evidence="2 3" key="1">
    <citation type="submission" date="2006-06" db="EMBL/GenBank/DDBJ databases">
        <title>Complete sequence of Rubrobacter xylanophilus DSM 9941.</title>
        <authorList>
            <consortium name="US DOE Joint Genome Institute"/>
            <person name="Copeland A."/>
            <person name="Lucas S."/>
            <person name="Lapidus A."/>
            <person name="Barry K."/>
            <person name="Detter J.C."/>
            <person name="Glavina del Rio T."/>
            <person name="Hammon N."/>
            <person name="Israni S."/>
            <person name="Dalin E."/>
            <person name="Tice H."/>
            <person name="Pitluck S."/>
            <person name="Munk A.C."/>
            <person name="Brettin T."/>
            <person name="Bruce D."/>
            <person name="Han C."/>
            <person name="Tapia R."/>
            <person name="Gilna P."/>
            <person name="Schmutz J."/>
            <person name="Larimer F."/>
            <person name="Land M."/>
            <person name="Hauser L."/>
            <person name="Kyrpides N."/>
            <person name="Lykidis A."/>
            <person name="da Costa M.S."/>
            <person name="Rainey F.A."/>
            <person name="Empadinhas N."/>
            <person name="Jolivet E."/>
            <person name="Battista J.R."/>
            <person name="Richardson P."/>
        </authorList>
    </citation>
    <scope>NUCLEOTIDE SEQUENCE [LARGE SCALE GENOMIC DNA]</scope>
    <source>
        <strain evidence="3">DSM 9941 / NBRC 16129 / PRD-1</strain>
    </source>
</reference>
<gene>
    <name evidence="2" type="ordered locus">Rxyl_0429</name>
</gene>
<organism evidence="2 3">
    <name type="scientific">Rubrobacter xylanophilus (strain DSM 9941 / JCM 11954 / NBRC 16129 / PRD-1)</name>
    <dbReference type="NCBI Taxonomy" id="266117"/>
    <lineage>
        <taxon>Bacteria</taxon>
        <taxon>Bacillati</taxon>
        <taxon>Actinomycetota</taxon>
        <taxon>Rubrobacteria</taxon>
        <taxon>Rubrobacterales</taxon>
        <taxon>Rubrobacteraceae</taxon>
        <taxon>Rubrobacter</taxon>
    </lineage>
</organism>
<evidence type="ECO:0000313" key="3">
    <source>
        <dbReference type="Proteomes" id="UP000006637"/>
    </source>
</evidence>
<dbReference type="STRING" id="266117.Rxyl_0429"/>
<name>Q1AYX5_RUBXD</name>
<dbReference type="Proteomes" id="UP000006637">
    <property type="component" value="Chromosome"/>
</dbReference>
<evidence type="ECO:0000259" key="1">
    <source>
        <dbReference type="Pfam" id="PF12680"/>
    </source>
</evidence>
<evidence type="ECO:0000313" key="2">
    <source>
        <dbReference type="EMBL" id="ABG03403.1"/>
    </source>
</evidence>
<feature type="domain" description="SnoaL-like" evidence="1">
    <location>
        <begin position="15"/>
        <end position="115"/>
    </location>
</feature>
<dbReference type="EMBL" id="CP000386">
    <property type="protein sequence ID" value="ABG03403.1"/>
    <property type="molecule type" value="Genomic_DNA"/>
</dbReference>
<dbReference type="eggNOG" id="COG4319">
    <property type="taxonomic scope" value="Bacteria"/>
</dbReference>
<sequence>MSEQREKAPGTLDLEALRRAIEGRDTEALIALYADDAELRVVNKDTPPSRPFVMRGRDEISAYLRDVCSREMAHRLEDPVVGEGRVAFNEACEYPDGTRVLAAATLEVRGGRIRRQVNVEAWDE</sequence>
<dbReference type="InterPro" id="IPR037401">
    <property type="entry name" value="SnoaL-like"/>
</dbReference>
<dbReference type="InterPro" id="IPR032710">
    <property type="entry name" value="NTF2-like_dom_sf"/>
</dbReference>
<dbReference type="AlphaFoldDB" id="Q1AYX5"/>
<accession>Q1AYX5</accession>
<dbReference type="Pfam" id="PF12680">
    <property type="entry name" value="SnoaL_2"/>
    <property type="match status" value="1"/>
</dbReference>
<protein>
    <recommendedName>
        <fullName evidence="1">SnoaL-like domain-containing protein</fullName>
    </recommendedName>
</protein>